<keyword evidence="2" id="KW-0472">Membrane</keyword>
<organism evidence="3 4">
    <name type="scientific">Mycena venus</name>
    <dbReference type="NCBI Taxonomy" id="2733690"/>
    <lineage>
        <taxon>Eukaryota</taxon>
        <taxon>Fungi</taxon>
        <taxon>Dikarya</taxon>
        <taxon>Basidiomycota</taxon>
        <taxon>Agaricomycotina</taxon>
        <taxon>Agaricomycetes</taxon>
        <taxon>Agaricomycetidae</taxon>
        <taxon>Agaricales</taxon>
        <taxon>Marasmiineae</taxon>
        <taxon>Mycenaceae</taxon>
        <taxon>Mycena</taxon>
    </lineage>
</organism>
<reference evidence="3" key="1">
    <citation type="submission" date="2020-05" db="EMBL/GenBank/DDBJ databases">
        <title>Mycena genomes resolve the evolution of fungal bioluminescence.</title>
        <authorList>
            <person name="Tsai I.J."/>
        </authorList>
    </citation>
    <scope>NUCLEOTIDE SEQUENCE</scope>
    <source>
        <strain evidence="3">CCC161011</strain>
    </source>
</reference>
<feature type="region of interest" description="Disordered" evidence="1">
    <location>
        <begin position="1"/>
        <end position="25"/>
    </location>
</feature>
<dbReference type="Proteomes" id="UP000620124">
    <property type="component" value="Unassembled WGS sequence"/>
</dbReference>
<name>A0A8H7CTM0_9AGAR</name>
<sequence length="394" mass="43091">MPLLDPHLLSGPQESLSASSAPCSGDWRKSPRCEEGVGSVHSLQLVNNCGFGNPSLIQSNGQTLSGSSANNSGTLVEGLAFLDQGSCGSTPNLSCTFIEIKLGGESNASYIRMLQTPFSVPVSFVYALLSRVFLLRSMYADLVYPYTLDATDPETGLNQTCRPQILECRAPDRCCDILPEAFEFGPPTIHDTLNLLHHHPLPLAFFTEGRAKRANSWGAELGGTIGGATLLLFLVIGFIYLLRRRRERLIEEFEARLPQRQEPFVVNPTWVLGSPTTPEGAAQSHLSLPDRARPRTVVPFTHQMSLPNLSTTQQYRTRVLRPRASTVGSGSVLARTEDSREQSQADAMVPDVAPTPSESSVWRPRIDILAARQQRTEVSGPAPPPIPMQSFWAE</sequence>
<dbReference type="OrthoDB" id="3045279at2759"/>
<feature type="region of interest" description="Disordered" evidence="1">
    <location>
        <begin position="374"/>
        <end position="394"/>
    </location>
</feature>
<evidence type="ECO:0000256" key="1">
    <source>
        <dbReference type="SAM" id="MobiDB-lite"/>
    </source>
</evidence>
<gene>
    <name evidence="3" type="ORF">MVEN_01452200</name>
</gene>
<keyword evidence="2" id="KW-1133">Transmembrane helix</keyword>
<feature type="transmembrane region" description="Helical" evidence="2">
    <location>
        <begin position="221"/>
        <end position="242"/>
    </location>
</feature>
<comment type="caution">
    <text evidence="3">The sequence shown here is derived from an EMBL/GenBank/DDBJ whole genome shotgun (WGS) entry which is preliminary data.</text>
</comment>
<accession>A0A8H7CTM0</accession>
<proteinExistence type="predicted"/>
<feature type="region of interest" description="Disordered" evidence="1">
    <location>
        <begin position="326"/>
        <end position="361"/>
    </location>
</feature>
<keyword evidence="2" id="KW-0812">Transmembrane</keyword>
<evidence type="ECO:0000256" key="2">
    <source>
        <dbReference type="SAM" id="Phobius"/>
    </source>
</evidence>
<protein>
    <submittedName>
        <fullName evidence="3">Uncharacterized protein</fullName>
    </submittedName>
</protein>
<feature type="compositionally biased region" description="Polar residues" evidence="1">
    <location>
        <begin position="12"/>
        <end position="22"/>
    </location>
</feature>
<evidence type="ECO:0000313" key="4">
    <source>
        <dbReference type="Proteomes" id="UP000620124"/>
    </source>
</evidence>
<dbReference type="AlphaFoldDB" id="A0A8H7CTM0"/>
<dbReference type="EMBL" id="JACAZI010000012">
    <property type="protein sequence ID" value="KAF7346993.1"/>
    <property type="molecule type" value="Genomic_DNA"/>
</dbReference>
<keyword evidence="4" id="KW-1185">Reference proteome</keyword>
<evidence type="ECO:0000313" key="3">
    <source>
        <dbReference type="EMBL" id="KAF7346993.1"/>
    </source>
</evidence>